<sequence>MPARAEDIHSYYLILLDFLLFVGFVIVLKVVMLLLMAKLSISLSDNPEEAQQAKVLHKQKTTFDQTLGQKWLRLGMGTLITISGILQIQPRMVDISKAAVMRDLGLNQAPGAIHALASPFVNLWAANSAWMNVLSCTVQLLVGLVLLTTANRTAVRITAVAGGLFAVFDWVLMTGFGGLFVPNTSLSGGSPLLEVVYLLMLLMFVLPASAWQIAERTDSGNRTLAVRAKRSGDVASIAGRAPQNARAYTYLRIGIIGFWLLQVVFHVLPMEGFWTSSGWNRFLSLTNNGTVPGWVANTSDHVAHIISPGGLIVNVVAVVLFLAFMAVEWFLTPVRFATVIRVISIVWLVLTWFGFDHFGFQPVYMFSFGTSPAIVLALFILMIGPKQAKEHKDTQTAHGARLSATGSRTV</sequence>
<dbReference type="STRING" id="471514.AN477_19045"/>
<keyword evidence="1" id="KW-1133">Transmembrane helix</keyword>
<feature type="transmembrane region" description="Helical" evidence="1">
    <location>
        <begin position="361"/>
        <end position="383"/>
    </location>
</feature>
<gene>
    <name evidence="2" type="ORF">AN477_19045</name>
</gene>
<feature type="transmembrane region" description="Helical" evidence="1">
    <location>
        <begin position="311"/>
        <end position="331"/>
    </location>
</feature>
<feature type="transmembrane region" description="Helical" evidence="1">
    <location>
        <begin position="250"/>
        <end position="268"/>
    </location>
</feature>
<accession>A0A0P9C9T6</accession>
<name>A0A0P9C9T6_9BACL</name>
<protein>
    <submittedName>
        <fullName evidence="2">Uncharacterized protein</fullName>
    </submittedName>
</protein>
<evidence type="ECO:0000313" key="2">
    <source>
        <dbReference type="EMBL" id="KPV42146.1"/>
    </source>
</evidence>
<comment type="caution">
    <text evidence="2">The sequence shown here is derived from an EMBL/GenBank/DDBJ whole genome shotgun (WGS) entry which is preliminary data.</text>
</comment>
<evidence type="ECO:0000313" key="3">
    <source>
        <dbReference type="Proteomes" id="UP000050482"/>
    </source>
</evidence>
<feature type="transmembrane region" description="Helical" evidence="1">
    <location>
        <begin position="12"/>
        <end position="37"/>
    </location>
</feature>
<dbReference type="Proteomes" id="UP000050482">
    <property type="component" value="Unassembled WGS sequence"/>
</dbReference>
<feature type="transmembrane region" description="Helical" evidence="1">
    <location>
        <begin position="129"/>
        <end position="147"/>
    </location>
</feature>
<keyword evidence="3" id="KW-1185">Reference proteome</keyword>
<reference evidence="2 3" key="1">
    <citation type="submission" date="2015-09" db="EMBL/GenBank/DDBJ databases">
        <title>Draft genome sequence of Alicyclobacillus ferrooxydans DSM 22381.</title>
        <authorList>
            <person name="Hemp J."/>
        </authorList>
    </citation>
    <scope>NUCLEOTIDE SEQUENCE [LARGE SCALE GENOMIC DNA]</scope>
    <source>
        <strain evidence="2 3">TC-34</strain>
    </source>
</reference>
<feature type="transmembrane region" description="Helical" evidence="1">
    <location>
        <begin position="195"/>
        <end position="214"/>
    </location>
</feature>
<dbReference type="RefSeq" id="WP_054970771.1">
    <property type="nucleotide sequence ID" value="NZ_LJCO01000082.1"/>
</dbReference>
<dbReference type="AlphaFoldDB" id="A0A0P9C9T6"/>
<keyword evidence="1" id="KW-0812">Transmembrane</keyword>
<dbReference type="EMBL" id="LJCO01000082">
    <property type="protein sequence ID" value="KPV42146.1"/>
    <property type="molecule type" value="Genomic_DNA"/>
</dbReference>
<feature type="transmembrane region" description="Helical" evidence="1">
    <location>
        <begin position="338"/>
        <end position="355"/>
    </location>
</feature>
<dbReference type="PATRIC" id="fig|471514.4.peg.1494"/>
<organism evidence="2 3">
    <name type="scientific">Alicyclobacillus ferrooxydans</name>
    <dbReference type="NCBI Taxonomy" id="471514"/>
    <lineage>
        <taxon>Bacteria</taxon>
        <taxon>Bacillati</taxon>
        <taxon>Bacillota</taxon>
        <taxon>Bacilli</taxon>
        <taxon>Bacillales</taxon>
        <taxon>Alicyclobacillaceae</taxon>
        <taxon>Alicyclobacillus</taxon>
    </lineage>
</organism>
<keyword evidence="1" id="KW-0472">Membrane</keyword>
<proteinExistence type="predicted"/>
<feature type="transmembrane region" description="Helical" evidence="1">
    <location>
        <begin position="159"/>
        <end position="180"/>
    </location>
</feature>
<evidence type="ECO:0000256" key="1">
    <source>
        <dbReference type="SAM" id="Phobius"/>
    </source>
</evidence>